<dbReference type="HAMAP" id="MF_00972">
    <property type="entry name" value="tRNA_aden_deaminase"/>
    <property type="match status" value="1"/>
</dbReference>
<feature type="active site" description="Proton donor" evidence="8">
    <location>
        <position position="56"/>
    </location>
</feature>
<evidence type="ECO:0000259" key="9">
    <source>
        <dbReference type="PROSITE" id="PS51747"/>
    </source>
</evidence>
<comment type="similarity">
    <text evidence="1">Belongs to the cytidine and deoxycytidylate deaminase family. ADAT2 subfamily.</text>
</comment>
<keyword evidence="3 8" id="KW-0819">tRNA processing</keyword>
<evidence type="ECO:0000256" key="7">
    <source>
        <dbReference type="ARBA" id="ARBA00048045"/>
    </source>
</evidence>
<feature type="binding site" evidence="8">
    <location>
        <position position="84"/>
    </location>
    <ligand>
        <name>Zn(2+)</name>
        <dbReference type="ChEBI" id="CHEBI:29105"/>
        <note>catalytic</note>
    </ligand>
</feature>
<organism evidence="10 11">
    <name type="scientific">Roseinatronobacter thiooxidans</name>
    <dbReference type="NCBI Taxonomy" id="121821"/>
    <lineage>
        <taxon>Bacteria</taxon>
        <taxon>Pseudomonadati</taxon>
        <taxon>Pseudomonadota</taxon>
        <taxon>Alphaproteobacteria</taxon>
        <taxon>Rhodobacterales</taxon>
        <taxon>Paracoccaceae</taxon>
        <taxon>Roseinatronobacter</taxon>
    </lineage>
</organism>
<dbReference type="InterPro" id="IPR016192">
    <property type="entry name" value="APOBEC/CMP_deaminase_Zn-bd"/>
</dbReference>
<proteinExistence type="inferred from homology"/>
<dbReference type="EMBL" id="QKZQ01000002">
    <property type="protein sequence ID" value="PZX47443.1"/>
    <property type="molecule type" value="Genomic_DNA"/>
</dbReference>
<dbReference type="OrthoDB" id="9802676at2"/>
<keyword evidence="6 8" id="KW-0862">Zinc</keyword>
<evidence type="ECO:0000313" key="11">
    <source>
        <dbReference type="Proteomes" id="UP000249364"/>
    </source>
</evidence>
<evidence type="ECO:0000256" key="5">
    <source>
        <dbReference type="ARBA" id="ARBA00022801"/>
    </source>
</evidence>
<evidence type="ECO:0000256" key="2">
    <source>
        <dbReference type="ARBA" id="ARBA00011738"/>
    </source>
</evidence>
<feature type="binding site" evidence="8">
    <location>
        <position position="54"/>
    </location>
    <ligand>
        <name>Zn(2+)</name>
        <dbReference type="ChEBI" id="CHEBI:29105"/>
        <note>catalytic</note>
    </ligand>
</feature>
<dbReference type="SUPFAM" id="SSF53927">
    <property type="entry name" value="Cytidine deaminase-like"/>
    <property type="match status" value="1"/>
</dbReference>
<sequence>MTRFRTYMPLALEQARAAGLRGEVPVGAVIVSERGAVVAAAGNRTRELSDPTAHAEMLAIRAACAALGQERLTGHDLYVTLEPCPMCAMAISYARIRRLYFGAADPKSGGITQGPRIFAHAQCHHAPEVYDGIDAEDAQALLQDFFARLR</sequence>
<dbReference type="AlphaFoldDB" id="A0A2W7QGQ9"/>
<gene>
    <name evidence="8" type="primary">tadA</name>
    <name evidence="10" type="ORF">LY56_00741</name>
</gene>
<keyword evidence="5 8" id="KW-0378">Hydrolase</keyword>
<evidence type="ECO:0000256" key="4">
    <source>
        <dbReference type="ARBA" id="ARBA00022723"/>
    </source>
</evidence>
<evidence type="ECO:0000256" key="8">
    <source>
        <dbReference type="HAMAP-Rule" id="MF_00972"/>
    </source>
</evidence>
<protein>
    <recommendedName>
        <fullName evidence="8">tRNA-specific adenosine deaminase</fullName>
        <ecNumber evidence="8">3.5.4.33</ecNumber>
    </recommendedName>
</protein>
<dbReference type="InterPro" id="IPR028883">
    <property type="entry name" value="tRNA_aden_deaminase"/>
</dbReference>
<evidence type="ECO:0000256" key="3">
    <source>
        <dbReference type="ARBA" id="ARBA00022694"/>
    </source>
</evidence>
<dbReference type="EC" id="3.5.4.33" evidence="8"/>
<evidence type="ECO:0000256" key="6">
    <source>
        <dbReference type="ARBA" id="ARBA00022833"/>
    </source>
</evidence>
<dbReference type="Pfam" id="PF00383">
    <property type="entry name" value="dCMP_cyt_deam_1"/>
    <property type="match status" value="1"/>
</dbReference>
<evidence type="ECO:0000256" key="1">
    <source>
        <dbReference type="ARBA" id="ARBA00010669"/>
    </source>
</evidence>
<dbReference type="GO" id="GO:0052717">
    <property type="term" value="F:tRNA-specific adenosine-34 deaminase activity"/>
    <property type="evidence" value="ECO:0007669"/>
    <property type="project" value="UniProtKB-UniRule"/>
</dbReference>
<reference evidence="10 11" key="1">
    <citation type="submission" date="2018-06" db="EMBL/GenBank/DDBJ databases">
        <title>Genomic Encyclopedia of Archaeal and Bacterial Type Strains, Phase II (KMG-II): from individual species to whole genera.</title>
        <authorList>
            <person name="Goeker M."/>
        </authorList>
    </citation>
    <scope>NUCLEOTIDE SEQUENCE [LARGE SCALE GENOMIC DNA]</scope>
    <source>
        <strain evidence="10 11">DSM 13087</strain>
    </source>
</reference>
<feature type="domain" description="CMP/dCMP-type deaminase" evidence="9">
    <location>
        <begin position="2"/>
        <end position="113"/>
    </location>
</feature>
<comment type="subunit">
    <text evidence="2 8">Homodimer.</text>
</comment>
<comment type="catalytic activity">
    <reaction evidence="7 8">
        <text>adenosine(34) in tRNA + H2O + H(+) = inosine(34) in tRNA + NH4(+)</text>
        <dbReference type="Rhea" id="RHEA:43168"/>
        <dbReference type="Rhea" id="RHEA-COMP:10373"/>
        <dbReference type="Rhea" id="RHEA-COMP:10374"/>
        <dbReference type="ChEBI" id="CHEBI:15377"/>
        <dbReference type="ChEBI" id="CHEBI:15378"/>
        <dbReference type="ChEBI" id="CHEBI:28938"/>
        <dbReference type="ChEBI" id="CHEBI:74411"/>
        <dbReference type="ChEBI" id="CHEBI:82852"/>
        <dbReference type="EC" id="3.5.4.33"/>
    </reaction>
</comment>
<keyword evidence="4 8" id="KW-0479">Metal-binding</keyword>
<keyword evidence="11" id="KW-1185">Reference proteome</keyword>
<dbReference type="InterPro" id="IPR002125">
    <property type="entry name" value="CMP_dCMP_dom"/>
</dbReference>
<dbReference type="Gene3D" id="3.40.140.10">
    <property type="entry name" value="Cytidine Deaminase, domain 2"/>
    <property type="match status" value="1"/>
</dbReference>
<comment type="function">
    <text evidence="8">Catalyzes the deamination of adenosine to inosine at the wobble position 34 of tRNA(Arg2).</text>
</comment>
<comment type="cofactor">
    <cofactor evidence="8">
        <name>Zn(2+)</name>
        <dbReference type="ChEBI" id="CHEBI:29105"/>
    </cofactor>
    <text evidence="8">Binds 1 zinc ion per subunit.</text>
</comment>
<evidence type="ECO:0000313" key="10">
    <source>
        <dbReference type="EMBL" id="PZX47443.1"/>
    </source>
</evidence>
<dbReference type="PANTHER" id="PTHR11079">
    <property type="entry name" value="CYTOSINE DEAMINASE FAMILY MEMBER"/>
    <property type="match status" value="1"/>
</dbReference>
<name>A0A2W7QGQ9_9RHOB</name>
<dbReference type="RefSeq" id="WP_071470297.1">
    <property type="nucleotide sequence ID" value="NZ_QKZQ01000002.1"/>
</dbReference>
<dbReference type="PROSITE" id="PS51747">
    <property type="entry name" value="CYT_DCMP_DEAMINASES_2"/>
    <property type="match status" value="1"/>
</dbReference>
<dbReference type="PANTHER" id="PTHR11079:SF202">
    <property type="entry name" value="TRNA-SPECIFIC ADENOSINE DEAMINASE"/>
    <property type="match status" value="1"/>
</dbReference>
<dbReference type="GO" id="GO:0002100">
    <property type="term" value="P:tRNA wobble adenosine to inosine editing"/>
    <property type="evidence" value="ECO:0007669"/>
    <property type="project" value="UniProtKB-UniRule"/>
</dbReference>
<dbReference type="PROSITE" id="PS00903">
    <property type="entry name" value="CYT_DCMP_DEAMINASES_1"/>
    <property type="match status" value="1"/>
</dbReference>
<dbReference type="InterPro" id="IPR016193">
    <property type="entry name" value="Cytidine_deaminase-like"/>
</dbReference>
<dbReference type="CDD" id="cd01285">
    <property type="entry name" value="nucleoside_deaminase"/>
    <property type="match status" value="1"/>
</dbReference>
<comment type="caution">
    <text evidence="10">The sequence shown here is derived from an EMBL/GenBank/DDBJ whole genome shotgun (WGS) entry which is preliminary data.</text>
</comment>
<dbReference type="STRING" id="121821.GCA_001870675_02482"/>
<dbReference type="GO" id="GO:0008270">
    <property type="term" value="F:zinc ion binding"/>
    <property type="evidence" value="ECO:0007669"/>
    <property type="project" value="UniProtKB-UniRule"/>
</dbReference>
<accession>A0A2W7QGQ9</accession>
<dbReference type="Proteomes" id="UP000249364">
    <property type="component" value="Unassembled WGS sequence"/>
</dbReference>
<feature type="binding site" evidence="8">
    <location>
        <position position="87"/>
    </location>
    <ligand>
        <name>Zn(2+)</name>
        <dbReference type="ChEBI" id="CHEBI:29105"/>
        <note>catalytic</note>
    </ligand>
</feature>